<dbReference type="Proteomes" id="UP001221142">
    <property type="component" value="Unassembled WGS sequence"/>
</dbReference>
<keyword evidence="2" id="KW-1185">Reference proteome</keyword>
<protein>
    <submittedName>
        <fullName evidence="1">Uncharacterized protein</fullName>
    </submittedName>
</protein>
<evidence type="ECO:0000313" key="2">
    <source>
        <dbReference type="Proteomes" id="UP001221142"/>
    </source>
</evidence>
<accession>A0AAD7BX15</accession>
<comment type="caution">
    <text evidence="1">The sequence shown here is derived from an EMBL/GenBank/DDBJ whole genome shotgun (WGS) entry which is preliminary data.</text>
</comment>
<gene>
    <name evidence="1" type="ORF">FB45DRAFT_913201</name>
</gene>
<dbReference type="AlphaFoldDB" id="A0AAD7BX15"/>
<reference evidence="1" key="1">
    <citation type="submission" date="2023-03" db="EMBL/GenBank/DDBJ databases">
        <title>Massive genome expansion in bonnet fungi (Mycena s.s.) driven by repeated elements and novel gene families across ecological guilds.</title>
        <authorList>
            <consortium name="Lawrence Berkeley National Laboratory"/>
            <person name="Harder C.B."/>
            <person name="Miyauchi S."/>
            <person name="Viragh M."/>
            <person name="Kuo A."/>
            <person name="Thoen E."/>
            <person name="Andreopoulos B."/>
            <person name="Lu D."/>
            <person name="Skrede I."/>
            <person name="Drula E."/>
            <person name="Henrissat B."/>
            <person name="Morin E."/>
            <person name="Kohler A."/>
            <person name="Barry K."/>
            <person name="LaButti K."/>
            <person name="Morin E."/>
            <person name="Salamov A."/>
            <person name="Lipzen A."/>
            <person name="Mereny Z."/>
            <person name="Hegedus B."/>
            <person name="Baldrian P."/>
            <person name="Stursova M."/>
            <person name="Weitz H."/>
            <person name="Taylor A."/>
            <person name="Grigoriev I.V."/>
            <person name="Nagy L.G."/>
            <person name="Martin F."/>
            <person name="Kauserud H."/>
        </authorList>
    </citation>
    <scope>NUCLEOTIDE SEQUENCE</scope>
    <source>
        <strain evidence="1">9284</strain>
    </source>
</reference>
<evidence type="ECO:0000313" key="1">
    <source>
        <dbReference type="EMBL" id="KAJ7632697.1"/>
    </source>
</evidence>
<name>A0AAD7BX15_9AGAR</name>
<organism evidence="1 2">
    <name type="scientific">Roridomyces roridus</name>
    <dbReference type="NCBI Taxonomy" id="1738132"/>
    <lineage>
        <taxon>Eukaryota</taxon>
        <taxon>Fungi</taxon>
        <taxon>Dikarya</taxon>
        <taxon>Basidiomycota</taxon>
        <taxon>Agaricomycotina</taxon>
        <taxon>Agaricomycetes</taxon>
        <taxon>Agaricomycetidae</taxon>
        <taxon>Agaricales</taxon>
        <taxon>Marasmiineae</taxon>
        <taxon>Mycenaceae</taxon>
        <taxon>Roridomyces</taxon>
    </lineage>
</organism>
<dbReference type="EMBL" id="JARKIF010000008">
    <property type="protein sequence ID" value="KAJ7632697.1"/>
    <property type="molecule type" value="Genomic_DNA"/>
</dbReference>
<proteinExistence type="predicted"/>
<sequence length="144" mass="16172">MYRAALPYTLGEKPTTMKPQPGTYRVTIPNDNHFIRIFPGGTTVEHEFYFLDFCRTSTKTPVDTPAGYVLRFEGEEDPMDSMETGYLKGMPGSKFAPGMEKYTVNDGTRICLQRPDRDEFLFDVPSRVGPQRAAQPGVGQPVPM</sequence>